<dbReference type="GO" id="GO:0008083">
    <property type="term" value="F:growth factor activity"/>
    <property type="evidence" value="ECO:0007669"/>
    <property type="project" value="TreeGrafter"/>
</dbReference>
<keyword evidence="2" id="KW-0964">Secreted</keyword>
<comment type="caution">
    <text evidence="7">The sequence shown here is derived from an EMBL/GenBank/DDBJ whole genome shotgun (WGS) entry which is preliminary data.</text>
</comment>
<dbReference type="Proteomes" id="UP000824782">
    <property type="component" value="Unassembled WGS sequence"/>
</dbReference>
<dbReference type="GO" id="GO:0001503">
    <property type="term" value="P:ossification"/>
    <property type="evidence" value="ECO:0007669"/>
    <property type="project" value="TreeGrafter"/>
</dbReference>
<evidence type="ECO:0000256" key="3">
    <source>
        <dbReference type="ARBA" id="ARBA00022729"/>
    </source>
</evidence>
<sequence>MFYQGFLLLIVAVGLTSSLPQPLKWAKLKLFPAPTNLPTIAKEIPKVQGETLVKTVQTAKPEITGINPLPSAKDTIPLLNGDPPVNAATVGDKPILPESGILGSTEISGLNPLPIVDATVNIPVSKGDLPLNVATIGDKSILPEAPEGLPTRDVADNVAKGVEINPSKIEVPGSPEIPLLNPLSLNNATDNLTLPKDILSVTVAVGDKSISRELEVPGPIAIPEPNKVPFPTINPIESLPAVNAADNISIPGAADIPELDTQPKIITTDCLPIAKGDETVKAVTGGNPNLTNFGAPGTVAELYSLLKSLSHNVSRMEAVLKLEGRIQVVGDKMMATSGKEVDFVTSKSACKAVGGIIATPRNEAENIAVLAFVKKYKRYAYLGKEGSVPGNFKYLNRVPAVYTRWRKGEPREQAQETCIEMYTDGQWNTKACNQKRLTVCEL</sequence>
<evidence type="ECO:0000256" key="1">
    <source>
        <dbReference type="ARBA" id="ARBA00004613"/>
    </source>
</evidence>
<gene>
    <name evidence="7" type="ORF">GDO81_004251</name>
</gene>
<dbReference type="InterPro" id="IPR001304">
    <property type="entry name" value="C-type_lectin-like"/>
</dbReference>
<dbReference type="Pfam" id="PF00059">
    <property type="entry name" value="Lectin_C"/>
    <property type="match status" value="1"/>
</dbReference>
<dbReference type="Gene3D" id="3.10.100.10">
    <property type="entry name" value="Mannose-Binding Protein A, subunit A"/>
    <property type="match status" value="1"/>
</dbReference>
<dbReference type="PROSITE" id="PS50041">
    <property type="entry name" value="C_TYPE_LECTIN_2"/>
    <property type="match status" value="1"/>
</dbReference>
<dbReference type="PANTHER" id="PTHR22799">
    <property type="entry name" value="TETRANECTIN-RELATED"/>
    <property type="match status" value="1"/>
</dbReference>
<evidence type="ECO:0000259" key="6">
    <source>
        <dbReference type="PROSITE" id="PS50041"/>
    </source>
</evidence>
<dbReference type="SUPFAM" id="SSF56436">
    <property type="entry name" value="C-type lectin-like"/>
    <property type="match status" value="1"/>
</dbReference>
<organism evidence="7 8">
    <name type="scientific">Engystomops pustulosus</name>
    <name type="common">Tungara frog</name>
    <name type="synonym">Physalaemus pustulosus</name>
    <dbReference type="NCBI Taxonomy" id="76066"/>
    <lineage>
        <taxon>Eukaryota</taxon>
        <taxon>Metazoa</taxon>
        <taxon>Chordata</taxon>
        <taxon>Craniata</taxon>
        <taxon>Vertebrata</taxon>
        <taxon>Euteleostomi</taxon>
        <taxon>Amphibia</taxon>
        <taxon>Batrachia</taxon>
        <taxon>Anura</taxon>
        <taxon>Neobatrachia</taxon>
        <taxon>Hyloidea</taxon>
        <taxon>Leptodactylidae</taxon>
        <taxon>Leiuperinae</taxon>
        <taxon>Engystomops</taxon>
    </lineage>
</organism>
<feature type="signal peptide" evidence="5">
    <location>
        <begin position="1"/>
        <end position="18"/>
    </location>
</feature>
<reference evidence="7" key="1">
    <citation type="thesis" date="2020" institute="ProQuest LLC" country="789 East Eisenhower Parkway, Ann Arbor, MI, USA">
        <title>Comparative Genomics and Chromosome Evolution.</title>
        <authorList>
            <person name="Mudd A.B."/>
        </authorList>
    </citation>
    <scope>NUCLEOTIDE SEQUENCE</scope>
    <source>
        <strain evidence="7">237g6f4</strain>
        <tissue evidence="7">Blood</tissue>
    </source>
</reference>
<dbReference type="AlphaFoldDB" id="A0AAV6ZWA8"/>
<dbReference type="SMART" id="SM00034">
    <property type="entry name" value="CLECT"/>
    <property type="match status" value="1"/>
</dbReference>
<evidence type="ECO:0000256" key="5">
    <source>
        <dbReference type="SAM" id="SignalP"/>
    </source>
</evidence>
<name>A0AAV6ZWA8_ENGPU</name>
<dbReference type="InterPro" id="IPR051663">
    <property type="entry name" value="CLec_Tetranectin-domain"/>
</dbReference>
<accession>A0AAV6ZWA8</accession>
<dbReference type="EMBL" id="WNYA01000011">
    <property type="protein sequence ID" value="KAG8551762.1"/>
    <property type="molecule type" value="Genomic_DNA"/>
</dbReference>
<dbReference type="InterPro" id="IPR016186">
    <property type="entry name" value="C-type_lectin-like/link_sf"/>
</dbReference>
<keyword evidence="4" id="KW-0430">Lectin</keyword>
<evidence type="ECO:0000256" key="4">
    <source>
        <dbReference type="ARBA" id="ARBA00022734"/>
    </source>
</evidence>
<dbReference type="GO" id="GO:0030246">
    <property type="term" value="F:carbohydrate binding"/>
    <property type="evidence" value="ECO:0007669"/>
    <property type="project" value="UniProtKB-KW"/>
</dbReference>
<protein>
    <recommendedName>
        <fullName evidence="6">C-type lectin domain-containing protein</fullName>
    </recommendedName>
</protein>
<evidence type="ECO:0000256" key="2">
    <source>
        <dbReference type="ARBA" id="ARBA00022525"/>
    </source>
</evidence>
<comment type="subcellular location">
    <subcellularLocation>
        <location evidence="1">Secreted</location>
    </subcellularLocation>
</comment>
<feature type="chain" id="PRO_5043350057" description="C-type lectin domain-containing protein" evidence="5">
    <location>
        <begin position="19"/>
        <end position="442"/>
    </location>
</feature>
<evidence type="ECO:0000313" key="8">
    <source>
        <dbReference type="Proteomes" id="UP000824782"/>
    </source>
</evidence>
<keyword evidence="3 5" id="KW-0732">Signal</keyword>
<proteinExistence type="predicted"/>
<feature type="domain" description="C-type lectin" evidence="6">
    <location>
        <begin position="346"/>
        <end position="441"/>
    </location>
</feature>
<dbReference type="InterPro" id="IPR016187">
    <property type="entry name" value="CTDL_fold"/>
</dbReference>
<keyword evidence="8" id="KW-1185">Reference proteome</keyword>
<evidence type="ECO:0000313" key="7">
    <source>
        <dbReference type="EMBL" id="KAG8551762.1"/>
    </source>
</evidence>
<dbReference type="GO" id="GO:0005615">
    <property type="term" value="C:extracellular space"/>
    <property type="evidence" value="ECO:0007669"/>
    <property type="project" value="TreeGrafter"/>
</dbReference>
<dbReference type="PANTHER" id="PTHR22799:SF1">
    <property type="entry name" value="C-TYPE LECTIN DOMAIN FAMILY 11 MEMBER A"/>
    <property type="match status" value="1"/>
</dbReference>